<name>A0ABV8PGU0_9FLAO</name>
<protein>
    <submittedName>
        <fullName evidence="4">Tetratricopeptide repeat protein</fullName>
    </submittedName>
</protein>
<evidence type="ECO:0000256" key="3">
    <source>
        <dbReference type="PROSITE-ProRule" id="PRU00339"/>
    </source>
</evidence>
<dbReference type="PROSITE" id="PS50293">
    <property type="entry name" value="TPR_REGION"/>
    <property type="match status" value="1"/>
</dbReference>
<dbReference type="Proteomes" id="UP001595841">
    <property type="component" value="Unassembled WGS sequence"/>
</dbReference>
<keyword evidence="5" id="KW-1185">Reference proteome</keyword>
<dbReference type="RefSeq" id="WP_379762647.1">
    <property type="nucleotide sequence ID" value="NZ_JBHSCL010000004.1"/>
</dbReference>
<dbReference type="PANTHER" id="PTHR44943:SF4">
    <property type="entry name" value="TPR REPEAT-CONTAINING PROTEIN MJ0798"/>
    <property type="match status" value="1"/>
</dbReference>
<dbReference type="SUPFAM" id="SSF48452">
    <property type="entry name" value="TPR-like"/>
    <property type="match status" value="2"/>
</dbReference>
<dbReference type="Pfam" id="PF00515">
    <property type="entry name" value="TPR_1"/>
    <property type="match status" value="3"/>
</dbReference>
<feature type="repeat" description="TPR" evidence="3">
    <location>
        <begin position="40"/>
        <end position="73"/>
    </location>
</feature>
<feature type="repeat" description="TPR" evidence="3">
    <location>
        <begin position="217"/>
        <end position="250"/>
    </location>
</feature>
<keyword evidence="1" id="KW-0677">Repeat</keyword>
<dbReference type="PANTHER" id="PTHR44943">
    <property type="entry name" value="CELLULOSE SYNTHASE OPERON PROTEIN C"/>
    <property type="match status" value="1"/>
</dbReference>
<dbReference type="PROSITE" id="PS50005">
    <property type="entry name" value="TPR"/>
    <property type="match status" value="5"/>
</dbReference>
<dbReference type="EMBL" id="JBHSCL010000004">
    <property type="protein sequence ID" value="MFC4219232.1"/>
    <property type="molecule type" value="Genomic_DNA"/>
</dbReference>
<gene>
    <name evidence="4" type="ORF">ACFOWS_03770</name>
</gene>
<evidence type="ECO:0000256" key="2">
    <source>
        <dbReference type="ARBA" id="ARBA00022803"/>
    </source>
</evidence>
<dbReference type="Pfam" id="PF07719">
    <property type="entry name" value="TPR_2"/>
    <property type="match status" value="1"/>
</dbReference>
<evidence type="ECO:0000313" key="5">
    <source>
        <dbReference type="Proteomes" id="UP001595841"/>
    </source>
</evidence>
<reference evidence="5" key="1">
    <citation type="journal article" date="2019" name="Int. J. Syst. Evol. Microbiol.">
        <title>The Global Catalogue of Microorganisms (GCM) 10K type strain sequencing project: providing services to taxonomists for standard genome sequencing and annotation.</title>
        <authorList>
            <consortium name="The Broad Institute Genomics Platform"/>
            <consortium name="The Broad Institute Genome Sequencing Center for Infectious Disease"/>
            <person name="Wu L."/>
            <person name="Ma J."/>
        </authorList>
    </citation>
    <scope>NUCLEOTIDE SEQUENCE [LARGE SCALE GENOMIC DNA]</scope>
    <source>
        <strain evidence="5">CGMCC 1.15774</strain>
    </source>
</reference>
<proteinExistence type="predicted"/>
<keyword evidence="2 3" id="KW-0802">TPR repeat</keyword>
<feature type="repeat" description="TPR" evidence="3">
    <location>
        <begin position="183"/>
        <end position="216"/>
    </location>
</feature>
<dbReference type="Pfam" id="PF13181">
    <property type="entry name" value="TPR_8"/>
    <property type="match status" value="1"/>
</dbReference>
<evidence type="ECO:0000313" key="4">
    <source>
        <dbReference type="EMBL" id="MFC4219232.1"/>
    </source>
</evidence>
<dbReference type="Gene3D" id="1.25.40.10">
    <property type="entry name" value="Tetratricopeptide repeat domain"/>
    <property type="match status" value="2"/>
</dbReference>
<dbReference type="SMART" id="SM00028">
    <property type="entry name" value="TPR"/>
    <property type="match status" value="7"/>
</dbReference>
<feature type="repeat" description="TPR" evidence="3">
    <location>
        <begin position="149"/>
        <end position="182"/>
    </location>
</feature>
<dbReference type="InterPro" id="IPR013105">
    <property type="entry name" value="TPR_2"/>
</dbReference>
<accession>A0ABV8PGU0</accession>
<organism evidence="4 5">
    <name type="scientific">Flagellimonas marina</name>
    <dbReference type="NCBI Taxonomy" id="1775168"/>
    <lineage>
        <taxon>Bacteria</taxon>
        <taxon>Pseudomonadati</taxon>
        <taxon>Bacteroidota</taxon>
        <taxon>Flavobacteriia</taxon>
        <taxon>Flavobacteriales</taxon>
        <taxon>Flavobacteriaceae</taxon>
        <taxon>Flagellimonas</taxon>
    </lineage>
</organism>
<dbReference type="InterPro" id="IPR051685">
    <property type="entry name" value="Ycf3/AcsC/BcsC/TPR_MFPF"/>
</dbReference>
<sequence length="308" mass="34705">MSTKDAKLITEAIAQKNAGNHVKSEKLYSEAIELNGENLHKAYYNKGNLLKEINKIGAALECYEKATSIKPDYGIAWFNWGNLLCKIHKYHEAVRVFEAAISIMPNEINPLFGIAYAYNRIGSPHKSQEILIELLEKVESEQINIDLLSKIHSELGLSFLQTNDVTKAKVHFIKAYELNEYDYQACYNIAYIADTEKRYDAALDFYDKAISIDPNEAKGYQGKGCTLIHSGNLEEALAYIEKAIELNPNDFEGYYNLACIYSGLNNEKAMLDAVSKTISLAPKQLNIGHHILNDPDFSKYSDKISCLL</sequence>
<feature type="repeat" description="TPR" evidence="3">
    <location>
        <begin position="74"/>
        <end position="107"/>
    </location>
</feature>
<dbReference type="InterPro" id="IPR011990">
    <property type="entry name" value="TPR-like_helical_dom_sf"/>
</dbReference>
<dbReference type="InterPro" id="IPR019734">
    <property type="entry name" value="TPR_rpt"/>
</dbReference>
<evidence type="ECO:0000256" key="1">
    <source>
        <dbReference type="ARBA" id="ARBA00022737"/>
    </source>
</evidence>
<comment type="caution">
    <text evidence="4">The sequence shown here is derived from an EMBL/GenBank/DDBJ whole genome shotgun (WGS) entry which is preliminary data.</text>
</comment>